<evidence type="ECO:0000256" key="3">
    <source>
        <dbReference type="ARBA" id="ARBA00022692"/>
    </source>
</evidence>
<sequence>MIYKTLLFIAFFHIGHIKQAMLLATLRPSVPVIHCSLKLMIASINPCAKVTSVILFFGTIRMTGLINTWANFVTSQRLFIIGISGILLLAALFTGKTIPFDDTTERYFIADDPSLLNYRTLIELFGDNEYLIIGIEALPGSDDVFHPQTIQDMDAITNFLENHQYITQVRSLSNYQTILADGDDLSTDYLIDDIAAIATQPAILARARALIVSEKLAINTLISPDLQHARIAARVEYRSDTADHKIELINDFKAFLEREQIGSNSYVMHLSGFPYLSERFQTVAEEDMAVLIPVMGLLILIMLYINFRSIPATVLPVIVIGVGILFVDEIQSYLGLPHSTVDQALLPTLIIIGTGICVHVLVEFFHLINTGNSGIKAAQATIIQLWIPAFFTAITTSVGFYALSITKITPIKEFAIMGAIGPLVLFLLAMTLLPAMLSYINTLPAKLKRSVKTGVVSNLINKIPQFTLTHRNKILVIGCASALFAAFTLPSIIIDTNYVTLFKADSAVRQDILYLDEHFKGVVTLEIILDSGEIDAVKEPEFLRHIERFQQWIEAREPIGEVNSLVDYLKQINQALNADDPAFYRLPETREMTAQFLLLYGSAGANEDLSDIKDFEDRYARLTIPITNMPATDMVIELEAIQQRLDSEFGEGKAMLTGGIAMKTAQDTYAAEGMLRSFIIAFCVITLIFIALFKSFKYGILSIIPSILPILIAGGITGFLGINLDLSTMLIAAMTMGIAVDDAIHVMNQYLVAKRSGASTEHALEAAMHGSGRAVVFSSMILVLGFSVFSLASFTTIILLGLLGSAIMTFALLGDLLFLPAILYLIDGSQVQDNDE</sequence>
<comment type="caution">
    <text evidence="8">The sequence shown here is derived from an EMBL/GenBank/DDBJ whole genome shotgun (WGS) entry which is preliminary data.</text>
</comment>
<dbReference type="AlphaFoldDB" id="A0A2A4MS89"/>
<accession>A0A2A4MS89</accession>
<dbReference type="PANTHER" id="PTHR33406">
    <property type="entry name" value="MEMBRANE PROTEIN MJ1562-RELATED"/>
    <property type="match status" value="1"/>
</dbReference>
<dbReference type="InterPro" id="IPR000731">
    <property type="entry name" value="SSD"/>
</dbReference>
<feature type="transmembrane region" description="Helical" evidence="6">
    <location>
        <begin position="380"/>
        <end position="402"/>
    </location>
</feature>
<comment type="subcellular location">
    <subcellularLocation>
        <location evidence="1">Cell membrane</location>
        <topology evidence="1">Multi-pass membrane protein</topology>
    </subcellularLocation>
</comment>
<feature type="transmembrane region" description="Helical" evidence="6">
    <location>
        <begin position="346"/>
        <end position="368"/>
    </location>
</feature>
<dbReference type="SUPFAM" id="SSF82866">
    <property type="entry name" value="Multidrug efflux transporter AcrB transmembrane domain"/>
    <property type="match status" value="2"/>
</dbReference>
<dbReference type="PROSITE" id="PS50156">
    <property type="entry name" value="SSD"/>
    <property type="match status" value="2"/>
</dbReference>
<reference evidence="9" key="1">
    <citation type="submission" date="2017-08" db="EMBL/GenBank/DDBJ databases">
        <title>A dynamic microbial community with high functional redundancy inhabits the cold, oxic subseafloor aquifer.</title>
        <authorList>
            <person name="Tully B.J."/>
            <person name="Wheat C.G."/>
            <person name="Glazer B.T."/>
            <person name="Huber J.A."/>
        </authorList>
    </citation>
    <scope>NUCLEOTIDE SEQUENCE [LARGE SCALE GENOMIC DNA]</scope>
</reference>
<feature type="transmembrane region" description="Helical" evidence="6">
    <location>
        <begin position="728"/>
        <end position="753"/>
    </location>
</feature>
<feature type="transmembrane region" description="Helical" evidence="6">
    <location>
        <begin position="700"/>
        <end position="722"/>
    </location>
</feature>
<dbReference type="EMBL" id="NVQR01000030">
    <property type="protein sequence ID" value="PCH62965.1"/>
    <property type="molecule type" value="Genomic_DNA"/>
</dbReference>
<keyword evidence="5 6" id="KW-0472">Membrane</keyword>
<feature type="transmembrane region" description="Helical" evidence="6">
    <location>
        <begin position="288"/>
        <end position="307"/>
    </location>
</feature>
<feature type="transmembrane region" description="Helical" evidence="6">
    <location>
        <begin position="78"/>
        <end position="95"/>
    </location>
</feature>
<feature type="transmembrane region" description="Helical" evidence="6">
    <location>
        <begin position="774"/>
        <end position="800"/>
    </location>
</feature>
<evidence type="ECO:0000256" key="1">
    <source>
        <dbReference type="ARBA" id="ARBA00004651"/>
    </source>
</evidence>
<feature type="domain" description="SSD" evidence="7">
    <location>
        <begin position="699"/>
        <end position="825"/>
    </location>
</feature>
<dbReference type="PANTHER" id="PTHR33406:SF13">
    <property type="entry name" value="MEMBRANE PROTEIN YDFJ"/>
    <property type="match status" value="1"/>
</dbReference>
<evidence type="ECO:0000256" key="5">
    <source>
        <dbReference type="ARBA" id="ARBA00023136"/>
    </source>
</evidence>
<evidence type="ECO:0000256" key="2">
    <source>
        <dbReference type="ARBA" id="ARBA00022475"/>
    </source>
</evidence>
<name>A0A2A4MS89_9GAMM</name>
<evidence type="ECO:0000256" key="6">
    <source>
        <dbReference type="SAM" id="Phobius"/>
    </source>
</evidence>
<dbReference type="GO" id="GO:0005886">
    <property type="term" value="C:plasma membrane"/>
    <property type="evidence" value="ECO:0007669"/>
    <property type="project" value="UniProtKB-SubCell"/>
</dbReference>
<feature type="transmembrane region" description="Helical" evidence="6">
    <location>
        <begin position="314"/>
        <end position="334"/>
    </location>
</feature>
<dbReference type="InterPro" id="IPR004869">
    <property type="entry name" value="MMPL_dom"/>
</dbReference>
<feature type="transmembrane region" description="Helical" evidence="6">
    <location>
        <begin position="36"/>
        <end position="57"/>
    </location>
</feature>
<keyword evidence="3 6" id="KW-0812">Transmembrane</keyword>
<evidence type="ECO:0000256" key="4">
    <source>
        <dbReference type="ARBA" id="ARBA00022989"/>
    </source>
</evidence>
<evidence type="ECO:0000313" key="9">
    <source>
        <dbReference type="Proteomes" id="UP000218172"/>
    </source>
</evidence>
<keyword evidence="2" id="KW-1003">Cell membrane</keyword>
<protein>
    <submittedName>
        <fullName evidence="8">RND transporter</fullName>
    </submittedName>
</protein>
<gene>
    <name evidence="8" type="ORF">COC19_02065</name>
</gene>
<dbReference type="Gene3D" id="1.20.1640.10">
    <property type="entry name" value="Multidrug efflux transporter AcrB transmembrane domain"/>
    <property type="match status" value="2"/>
</dbReference>
<feature type="transmembrane region" description="Helical" evidence="6">
    <location>
        <begin position="474"/>
        <end position="494"/>
    </location>
</feature>
<evidence type="ECO:0000313" key="8">
    <source>
        <dbReference type="EMBL" id="PCH62965.1"/>
    </source>
</evidence>
<keyword evidence="4 6" id="KW-1133">Transmembrane helix</keyword>
<feature type="transmembrane region" description="Helical" evidence="6">
    <location>
        <begin position="673"/>
        <end position="693"/>
    </location>
</feature>
<organism evidence="8 9">
    <name type="scientific">SAR86 cluster bacterium</name>
    <dbReference type="NCBI Taxonomy" id="2030880"/>
    <lineage>
        <taxon>Bacteria</taxon>
        <taxon>Pseudomonadati</taxon>
        <taxon>Pseudomonadota</taxon>
        <taxon>Gammaproteobacteria</taxon>
        <taxon>SAR86 cluster</taxon>
    </lineage>
</organism>
<evidence type="ECO:0000259" key="7">
    <source>
        <dbReference type="PROSITE" id="PS50156"/>
    </source>
</evidence>
<feature type="domain" description="SSD" evidence="7">
    <location>
        <begin position="390"/>
        <end position="439"/>
    </location>
</feature>
<proteinExistence type="predicted"/>
<dbReference type="Proteomes" id="UP000218172">
    <property type="component" value="Unassembled WGS sequence"/>
</dbReference>
<feature type="transmembrane region" description="Helical" evidence="6">
    <location>
        <begin position="414"/>
        <end position="440"/>
    </location>
</feature>
<feature type="transmembrane region" description="Helical" evidence="6">
    <location>
        <begin position="806"/>
        <end position="826"/>
    </location>
</feature>
<dbReference type="InterPro" id="IPR050545">
    <property type="entry name" value="Mycobact_MmpL"/>
</dbReference>
<dbReference type="Pfam" id="PF03176">
    <property type="entry name" value="MMPL"/>
    <property type="match status" value="2"/>
</dbReference>